<feature type="chain" id="PRO_5044011585" description="CX domain-containing protein" evidence="3">
    <location>
        <begin position="30"/>
        <end position="358"/>
    </location>
</feature>
<feature type="non-terminal residue" evidence="5">
    <location>
        <position position="1"/>
    </location>
</feature>
<dbReference type="PANTHER" id="PTHR47520">
    <property type="entry name" value="CX DOMAIN-CONTAINING PROTEIN-RELATED"/>
    <property type="match status" value="1"/>
</dbReference>
<keyword evidence="3" id="KW-0732">Signal</keyword>
<keyword evidence="2" id="KW-1133">Transmembrane helix</keyword>
<evidence type="ECO:0000259" key="4">
    <source>
        <dbReference type="Pfam" id="PF01705"/>
    </source>
</evidence>
<accession>A0AAV5VGK9</accession>
<dbReference type="EMBL" id="BTSY01000003">
    <property type="protein sequence ID" value="GMT18506.1"/>
    <property type="molecule type" value="Genomic_DNA"/>
</dbReference>
<feature type="domain" description="CX" evidence="4">
    <location>
        <begin position="274"/>
        <end position="306"/>
    </location>
</feature>
<dbReference type="PANTHER" id="PTHR47520:SF13">
    <property type="entry name" value="PROTEIN CBG10012"/>
    <property type="match status" value="1"/>
</dbReference>
<feature type="region of interest" description="Disordered" evidence="1">
    <location>
        <begin position="30"/>
        <end position="97"/>
    </location>
</feature>
<evidence type="ECO:0000256" key="1">
    <source>
        <dbReference type="SAM" id="MobiDB-lite"/>
    </source>
</evidence>
<dbReference type="AlphaFoldDB" id="A0AAV5VGK9"/>
<evidence type="ECO:0000256" key="3">
    <source>
        <dbReference type="SAM" id="SignalP"/>
    </source>
</evidence>
<feature type="signal peptide" evidence="3">
    <location>
        <begin position="1"/>
        <end position="29"/>
    </location>
</feature>
<keyword evidence="2" id="KW-0472">Membrane</keyword>
<protein>
    <recommendedName>
        <fullName evidence="4">CX domain-containing protein</fullName>
    </recommendedName>
</protein>
<gene>
    <name evidence="5" type="ORF">PFISCL1PPCAC_9803</name>
</gene>
<keyword evidence="6" id="KW-1185">Reference proteome</keyword>
<proteinExistence type="predicted"/>
<evidence type="ECO:0000313" key="5">
    <source>
        <dbReference type="EMBL" id="GMT18506.1"/>
    </source>
</evidence>
<keyword evidence="2" id="KW-0812">Transmembrane</keyword>
<evidence type="ECO:0000256" key="2">
    <source>
        <dbReference type="SAM" id="Phobius"/>
    </source>
</evidence>
<organism evidence="5 6">
    <name type="scientific">Pristionchus fissidentatus</name>
    <dbReference type="NCBI Taxonomy" id="1538716"/>
    <lineage>
        <taxon>Eukaryota</taxon>
        <taxon>Metazoa</taxon>
        <taxon>Ecdysozoa</taxon>
        <taxon>Nematoda</taxon>
        <taxon>Chromadorea</taxon>
        <taxon>Rhabditida</taxon>
        <taxon>Rhabditina</taxon>
        <taxon>Diplogasteromorpha</taxon>
        <taxon>Diplogasteroidea</taxon>
        <taxon>Neodiplogasteridae</taxon>
        <taxon>Pristionchus</taxon>
    </lineage>
</organism>
<reference evidence="5" key="1">
    <citation type="submission" date="2023-10" db="EMBL/GenBank/DDBJ databases">
        <title>Genome assembly of Pristionchus species.</title>
        <authorList>
            <person name="Yoshida K."/>
            <person name="Sommer R.J."/>
        </authorList>
    </citation>
    <scope>NUCLEOTIDE SEQUENCE</scope>
    <source>
        <strain evidence="5">RS5133</strain>
    </source>
</reference>
<name>A0AAV5VGK9_9BILA</name>
<dbReference type="InterPro" id="IPR002619">
    <property type="entry name" value="CX"/>
</dbReference>
<evidence type="ECO:0000313" key="6">
    <source>
        <dbReference type="Proteomes" id="UP001432322"/>
    </source>
</evidence>
<feature type="transmembrane region" description="Helical" evidence="2">
    <location>
        <begin position="314"/>
        <end position="333"/>
    </location>
</feature>
<dbReference type="Proteomes" id="UP001432322">
    <property type="component" value="Unassembled WGS sequence"/>
</dbReference>
<dbReference type="Pfam" id="PF01705">
    <property type="entry name" value="CX"/>
    <property type="match status" value="1"/>
</dbReference>
<comment type="caution">
    <text evidence="5">The sequence shown here is derived from an EMBL/GenBank/DDBJ whole genome shotgun (WGS) entry which is preliminary data.</text>
</comment>
<feature type="compositionally biased region" description="Low complexity" evidence="1">
    <location>
        <begin position="36"/>
        <end position="92"/>
    </location>
</feature>
<sequence length="358" mass="39733">FMRPFGSSSSINWSFLLLLIALSAQLSEAKRGGGRSSSRGASRSRSSSSSKFSSSRGSSRSSSTKSWFGSGSSGKSFSSWWKSKSSKNSDSGRSGGGYKYNGGSPAWGSSASRPSVSRYSVSSGIFRPSSTIYYGSSSCFGCSNSYSVYHYYPRSHYYAMRHQSTTSVPNGPNADQVSSTLLSNDTAIYSNETVIYSNLTETGNVTQVMEIAEPSRPIIIQDIAFFWDTAYLPNKNSSGCVSVSPANANSTISYCDVKDYSRCQRDIKELPEYSPESIFFPDGRSPSHLAWLCPTGTACCEWECCHEKTAWQTFWTFSWVLIVIFILLYCFAVRFTRCCGRWKEDRRDNDQFLRLMKS</sequence>